<dbReference type="Proteomes" id="UP000828390">
    <property type="component" value="Unassembled WGS sequence"/>
</dbReference>
<comment type="subcellular location">
    <subcellularLocation>
        <location evidence="1">Membrane</location>
        <topology evidence="1">Multi-pass membrane protein</topology>
    </subcellularLocation>
</comment>
<dbReference type="PANTHER" id="PTHR24238">
    <property type="entry name" value="G-PROTEIN COUPLED RECEPTOR"/>
    <property type="match status" value="1"/>
</dbReference>
<reference evidence="12" key="1">
    <citation type="journal article" date="2019" name="bioRxiv">
        <title>The Genome of the Zebra Mussel, Dreissena polymorpha: A Resource for Invasive Species Research.</title>
        <authorList>
            <person name="McCartney M.A."/>
            <person name="Auch B."/>
            <person name="Kono T."/>
            <person name="Mallez S."/>
            <person name="Zhang Y."/>
            <person name="Obille A."/>
            <person name="Becker A."/>
            <person name="Abrahante J.E."/>
            <person name="Garbe J."/>
            <person name="Badalamenti J.P."/>
            <person name="Herman A."/>
            <person name="Mangelson H."/>
            <person name="Liachko I."/>
            <person name="Sullivan S."/>
            <person name="Sone E.D."/>
            <person name="Koren S."/>
            <person name="Silverstein K.A.T."/>
            <person name="Beckman K.B."/>
            <person name="Gohl D.M."/>
        </authorList>
    </citation>
    <scope>NUCLEOTIDE SEQUENCE</scope>
    <source>
        <strain evidence="12">Duluth1</strain>
        <tissue evidence="12">Whole animal</tissue>
    </source>
</reference>
<dbReference type="EMBL" id="JAIWYP010000003">
    <property type="protein sequence ID" value="KAH3857337.1"/>
    <property type="molecule type" value="Genomic_DNA"/>
</dbReference>
<evidence type="ECO:0000256" key="4">
    <source>
        <dbReference type="ARBA" id="ARBA00023040"/>
    </source>
</evidence>
<keyword evidence="2 8" id="KW-0812">Transmembrane</keyword>
<evidence type="ECO:0000256" key="1">
    <source>
        <dbReference type="ARBA" id="ARBA00004141"/>
    </source>
</evidence>
<proteinExistence type="inferred from homology"/>
<keyword evidence="4 8" id="KW-0297">G-protein coupled receptor</keyword>
<keyword evidence="6 8" id="KW-0675">Receptor</keyword>
<dbReference type="AlphaFoldDB" id="A0A9D4LH99"/>
<evidence type="ECO:0000313" key="13">
    <source>
        <dbReference type="Proteomes" id="UP000828390"/>
    </source>
</evidence>
<dbReference type="Gene3D" id="1.20.1070.10">
    <property type="entry name" value="Rhodopsin 7-helix transmembrane proteins"/>
    <property type="match status" value="2"/>
</dbReference>
<dbReference type="SUPFAM" id="SSF81321">
    <property type="entry name" value="Family A G protein-coupled receptor-like"/>
    <property type="match status" value="1"/>
</dbReference>
<feature type="transmembrane region" description="Helical" evidence="10">
    <location>
        <begin position="196"/>
        <end position="219"/>
    </location>
</feature>
<evidence type="ECO:0000256" key="5">
    <source>
        <dbReference type="ARBA" id="ARBA00023136"/>
    </source>
</evidence>
<dbReference type="Pfam" id="PF00001">
    <property type="entry name" value="7tm_1"/>
    <property type="match status" value="1"/>
</dbReference>
<evidence type="ECO:0000313" key="12">
    <source>
        <dbReference type="EMBL" id="KAH3857337.1"/>
    </source>
</evidence>
<feature type="transmembrane region" description="Helical" evidence="10">
    <location>
        <begin position="451"/>
        <end position="471"/>
    </location>
</feature>
<comment type="caution">
    <text evidence="12">The sequence shown here is derived from an EMBL/GenBank/DDBJ whole genome shotgun (WGS) entry which is preliminary data.</text>
</comment>
<feature type="transmembrane region" description="Helical" evidence="10">
    <location>
        <begin position="61"/>
        <end position="89"/>
    </location>
</feature>
<dbReference type="InterPro" id="IPR017452">
    <property type="entry name" value="GPCR_Rhodpsn_7TM"/>
</dbReference>
<protein>
    <recommendedName>
        <fullName evidence="11">G-protein coupled receptors family 1 profile domain-containing protein</fullName>
    </recommendedName>
</protein>
<feature type="compositionally biased region" description="Polar residues" evidence="9">
    <location>
        <begin position="412"/>
        <end position="422"/>
    </location>
</feature>
<dbReference type="CDD" id="cd00637">
    <property type="entry name" value="7tm_classA_rhodopsin-like"/>
    <property type="match status" value="1"/>
</dbReference>
<feature type="transmembrane region" description="Helical" evidence="10">
    <location>
        <begin position="101"/>
        <end position="119"/>
    </location>
</feature>
<evidence type="ECO:0000256" key="2">
    <source>
        <dbReference type="ARBA" id="ARBA00022692"/>
    </source>
</evidence>
<organism evidence="12 13">
    <name type="scientific">Dreissena polymorpha</name>
    <name type="common">Zebra mussel</name>
    <name type="synonym">Mytilus polymorpha</name>
    <dbReference type="NCBI Taxonomy" id="45954"/>
    <lineage>
        <taxon>Eukaryota</taxon>
        <taxon>Metazoa</taxon>
        <taxon>Spiralia</taxon>
        <taxon>Lophotrochozoa</taxon>
        <taxon>Mollusca</taxon>
        <taxon>Bivalvia</taxon>
        <taxon>Autobranchia</taxon>
        <taxon>Heteroconchia</taxon>
        <taxon>Euheterodonta</taxon>
        <taxon>Imparidentia</taxon>
        <taxon>Neoheterodontei</taxon>
        <taxon>Myida</taxon>
        <taxon>Dreissenoidea</taxon>
        <taxon>Dreissenidae</taxon>
        <taxon>Dreissena</taxon>
    </lineage>
</organism>
<dbReference type="GO" id="GO:0004930">
    <property type="term" value="F:G protein-coupled receptor activity"/>
    <property type="evidence" value="ECO:0007669"/>
    <property type="project" value="UniProtKB-KW"/>
</dbReference>
<evidence type="ECO:0000256" key="10">
    <source>
        <dbReference type="SAM" id="Phobius"/>
    </source>
</evidence>
<dbReference type="PROSITE" id="PS50262">
    <property type="entry name" value="G_PROTEIN_RECEP_F1_2"/>
    <property type="match status" value="1"/>
</dbReference>
<evidence type="ECO:0000259" key="11">
    <source>
        <dbReference type="PROSITE" id="PS50262"/>
    </source>
</evidence>
<sequence length="559" mass="63713">MNVSETLTEDDVVNSFNHEFTINALPVIVFMAMMSTLGVLGNIVVINVYSRKYPTCNFKYFVLILAIIDLCSCALLMPLEIMTLVYWYVFPFRWLCKLKSFFNAYTVTSSASSLLLISIDRYRKVCKPHSKQIMPRMALKLTLVVLGLSLVPAISDAVWWGTHTFQTEYRGQNIVVKVCEKDDKYKDTIWPTLHTLVLYGTSNLIIMLATMILYILIAVKMFAKQTGPFMTNLPRISISTTTTNHTSPNSESAHERENVFKFPSDIESGLSDTDDGLHSINLSDDVITDCESADVTEFLSGEDEPNDYTVQRSIGDATSKEEREEDEALELQEQVPLKTTLSCDVTDYPTMRRSHSDLNIPRRCHSRHVRISLEILSDRKEYTESLEVPKVGIRRKIPKPLKLLNVTKSRHNSSSPRDSPSKYTRKAACRRRSTIASMPGKRGTRLRRKTLIMFILTTTFVVTTVLYLGLIGHMSRNEHYAQDLNQVELTVWMFFLRLYFINSVINPVLYGFLDPRFRSSLWGMGVRFGFIMGSLKKTMQRVGSGNTQHAVTENKSCDL</sequence>
<evidence type="ECO:0000256" key="7">
    <source>
        <dbReference type="ARBA" id="ARBA00023224"/>
    </source>
</evidence>
<keyword evidence="3 10" id="KW-1133">Transmembrane helix</keyword>
<accession>A0A9D4LH99</accession>
<dbReference type="PRINTS" id="PR00237">
    <property type="entry name" value="GPCRRHODOPSN"/>
</dbReference>
<feature type="domain" description="G-protein coupled receptors family 1 profile" evidence="11">
    <location>
        <begin position="41"/>
        <end position="510"/>
    </location>
</feature>
<feature type="transmembrane region" description="Helical" evidence="10">
    <location>
        <begin position="139"/>
        <end position="160"/>
    </location>
</feature>
<keyword evidence="5 10" id="KW-0472">Membrane</keyword>
<name>A0A9D4LH99_DREPO</name>
<feature type="transmembrane region" description="Helical" evidence="10">
    <location>
        <begin position="491"/>
        <end position="513"/>
    </location>
</feature>
<gene>
    <name evidence="12" type="ORF">DPMN_099944</name>
</gene>
<dbReference type="GO" id="GO:0016020">
    <property type="term" value="C:membrane"/>
    <property type="evidence" value="ECO:0007669"/>
    <property type="project" value="UniProtKB-SubCell"/>
</dbReference>
<keyword evidence="7 8" id="KW-0807">Transducer</keyword>
<feature type="transmembrane region" description="Helical" evidence="10">
    <location>
        <begin position="20"/>
        <end position="49"/>
    </location>
</feature>
<dbReference type="PANTHER" id="PTHR24238:SF47">
    <property type="entry name" value="ECDYSTEROIDS_DOPAMINE RECEPTOR-RELATED"/>
    <property type="match status" value="1"/>
</dbReference>
<dbReference type="InterPro" id="IPR000276">
    <property type="entry name" value="GPCR_Rhodpsn"/>
</dbReference>
<keyword evidence="13" id="KW-1185">Reference proteome</keyword>
<evidence type="ECO:0000256" key="3">
    <source>
        <dbReference type="ARBA" id="ARBA00022989"/>
    </source>
</evidence>
<feature type="region of interest" description="Disordered" evidence="9">
    <location>
        <begin position="406"/>
        <end position="426"/>
    </location>
</feature>
<comment type="similarity">
    <text evidence="8">Belongs to the G-protein coupled receptor 1 family.</text>
</comment>
<reference evidence="12" key="2">
    <citation type="submission" date="2020-11" db="EMBL/GenBank/DDBJ databases">
        <authorList>
            <person name="McCartney M.A."/>
            <person name="Auch B."/>
            <person name="Kono T."/>
            <person name="Mallez S."/>
            <person name="Becker A."/>
            <person name="Gohl D.M."/>
            <person name="Silverstein K.A.T."/>
            <person name="Koren S."/>
            <person name="Bechman K.B."/>
            <person name="Herman A."/>
            <person name="Abrahante J.E."/>
            <person name="Garbe J."/>
        </authorList>
    </citation>
    <scope>NUCLEOTIDE SEQUENCE</scope>
    <source>
        <strain evidence="12">Duluth1</strain>
        <tissue evidence="12">Whole animal</tissue>
    </source>
</reference>
<dbReference type="PROSITE" id="PS00237">
    <property type="entry name" value="G_PROTEIN_RECEP_F1_1"/>
    <property type="match status" value="1"/>
</dbReference>
<evidence type="ECO:0000256" key="8">
    <source>
        <dbReference type="RuleBase" id="RU000688"/>
    </source>
</evidence>
<evidence type="ECO:0000256" key="6">
    <source>
        <dbReference type="ARBA" id="ARBA00023170"/>
    </source>
</evidence>
<evidence type="ECO:0000256" key="9">
    <source>
        <dbReference type="SAM" id="MobiDB-lite"/>
    </source>
</evidence>